<gene>
    <name evidence="2" type="ORF">HD596_001841</name>
</gene>
<keyword evidence="3" id="KW-1185">Reference proteome</keyword>
<evidence type="ECO:0000256" key="1">
    <source>
        <dbReference type="SAM" id="MobiDB-lite"/>
    </source>
</evidence>
<proteinExistence type="predicted"/>
<evidence type="ECO:0000313" key="3">
    <source>
        <dbReference type="Proteomes" id="UP000579153"/>
    </source>
</evidence>
<feature type="compositionally biased region" description="Polar residues" evidence="1">
    <location>
        <begin position="21"/>
        <end position="33"/>
    </location>
</feature>
<evidence type="ECO:0000313" key="2">
    <source>
        <dbReference type="EMBL" id="MBB5775085.1"/>
    </source>
</evidence>
<dbReference type="Proteomes" id="UP000579153">
    <property type="component" value="Unassembled WGS sequence"/>
</dbReference>
<organism evidence="2 3">
    <name type="scientific">Nonomuraea jabiensis</name>
    <dbReference type="NCBI Taxonomy" id="882448"/>
    <lineage>
        <taxon>Bacteria</taxon>
        <taxon>Bacillati</taxon>
        <taxon>Actinomycetota</taxon>
        <taxon>Actinomycetes</taxon>
        <taxon>Streptosporangiales</taxon>
        <taxon>Streptosporangiaceae</taxon>
        <taxon>Nonomuraea</taxon>
    </lineage>
</organism>
<reference evidence="2 3" key="1">
    <citation type="submission" date="2020-08" db="EMBL/GenBank/DDBJ databases">
        <title>Sequencing the genomes of 1000 actinobacteria strains.</title>
        <authorList>
            <person name="Klenk H.-P."/>
        </authorList>
    </citation>
    <scope>NUCLEOTIDE SEQUENCE [LARGE SCALE GENOMIC DNA]</scope>
    <source>
        <strain evidence="2 3">DSM 45507</strain>
    </source>
</reference>
<feature type="compositionally biased region" description="Basic and acidic residues" evidence="1">
    <location>
        <begin position="1"/>
        <end position="13"/>
    </location>
</feature>
<protein>
    <submittedName>
        <fullName evidence="2">Uncharacterized protein</fullName>
    </submittedName>
</protein>
<dbReference type="EMBL" id="JACHMB010000001">
    <property type="protein sequence ID" value="MBB5775085.1"/>
    <property type="molecule type" value="Genomic_DNA"/>
</dbReference>
<accession>A0A7W9G0Q2</accession>
<sequence length="33" mass="3579">MSRSKSVNERASEARIGPPVSRSSPANHGSRNR</sequence>
<name>A0A7W9G0Q2_9ACTN</name>
<dbReference type="AlphaFoldDB" id="A0A7W9G0Q2"/>
<feature type="region of interest" description="Disordered" evidence="1">
    <location>
        <begin position="1"/>
        <end position="33"/>
    </location>
</feature>
<comment type="caution">
    <text evidence="2">The sequence shown here is derived from an EMBL/GenBank/DDBJ whole genome shotgun (WGS) entry which is preliminary data.</text>
</comment>